<protein>
    <recommendedName>
        <fullName evidence="3">DUF29 domain-containing protein</fullName>
    </recommendedName>
</protein>
<dbReference type="Gene3D" id="1.20.1220.20">
    <property type="entry name" value="Uncharcterised protein PF01724"/>
    <property type="match status" value="1"/>
</dbReference>
<dbReference type="RefSeq" id="WP_012594586.1">
    <property type="nucleotide sequence ID" value="NC_011726.1"/>
</dbReference>
<proteinExistence type="predicted"/>
<gene>
    <name evidence="1" type="ordered locus">PCC8801_1246</name>
</gene>
<evidence type="ECO:0000313" key="1">
    <source>
        <dbReference type="EMBL" id="ACK65312.1"/>
    </source>
</evidence>
<dbReference type="PANTHER" id="PTHR34235">
    <property type="entry name" value="SLR1203 PROTEIN-RELATED"/>
    <property type="match status" value="1"/>
</dbReference>
<dbReference type="OrthoDB" id="5769308at2"/>
<evidence type="ECO:0000313" key="2">
    <source>
        <dbReference type="Proteomes" id="UP000008204"/>
    </source>
</evidence>
<dbReference type="EMBL" id="CP001287">
    <property type="protein sequence ID" value="ACK65312.1"/>
    <property type="molecule type" value="Genomic_DNA"/>
</dbReference>
<accession>B7K3H0</accession>
<keyword evidence="2" id="KW-1185">Reference proteome</keyword>
<dbReference type="InterPro" id="IPR002636">
    <property type="entry name" value="DUF29"/>
</dbReference>
<dbReference type="eggNOG" id="COG0639">
    <property type="taxonomic scope" value="Bacteria"/>
</dbReference>
<dbReference type="Proteomes" id="UP000008204">
    <property type="component" value="Chromosome"/>
</dbReference>
<dbReference type="AlphaFoldDB" id="B7K3H0"/>
<dbReference type="KEGG" id="cyp:PCC8801_1246"/>
<dbReference type="HOGENOM" id="CLU_116670_0_1_3"/>
<dbReference type="Pfam" id="PF01724">
    <property type="entry name" value="DUF29"/>
    <property type="match status" value="1"/>
</dbReference>
<dbReference type="STRING" id="41431.PCC8801_1246"/>
<name>B7K3H0_RIPO1</name>
<evidence type="ECO:0008006" key="3">
    <source>
        <dbReference type="Google" id="ProtNLM"/>
    </source>
</evidence>
<organism evidence="1 2">
    <name type="scientific">Rippkaea orientalis (strain PCC 8801 / RF-1)</name>
    <name type="common">Cyanothece sp. (strain PCC 8801)</name>
    <dbReference type="NCBI Taxonomy" id="41431"/>
    <lineage>
        <taxon>Bacteria</taxon>
        <taxon>Bacillati</taxon>
        <taxon>Cyanobacteriota</taxon>
        <taxon>Cyanophyceae</taxon>
        <taxon>Oscillatoriophycideae</taxon>
        <taxon>Chroococcales</taxon>
        <taxon>Aphanothecaceae</taxon>
        <taxon>Rippkaea</taxon>
        <taxon>Rippkaea orientalis</taxon>
    </lineage>
</organism>
<sequence length="158" mass="18701">MKAVKTLYETDFNLWLEKTVELLKQKKLDQLDIENLIEEIEAIGRSEKKGLRSNLEQLLMHLLKWKHQPNKRTGSWECSILEHRNRMLEDLEEIPSFQPYFDEVLDQCYQNARKYAEAETCLSLDTFPEVCPFTKIEILNPDYMGEDNNTQKVFSNKA</sequence>
<reference evidence="2" key="1">
    <citation type="journal article" date="2011" name="MBio">
        <title>Novel metabolic attributes of the genus Cyanothece, comprising a group of unicellular nitrogen-fixing Cyanobacteria.</title>
        <authorList>
            <person name="Bandyopadhyay A."/>
            <person name="Elvitigala T."/>
            <person name="Welsh E."/>
            <person name="Stockel J."/>
            <person name="Liberton M."/>
            <person name="Min H."/>
            <person name="Sherman L.A."/>
            <person name="Pakrasi H.B."/>
        </authorList>
    </citation>
    <scope>NUCLEOTIDE SEQUENCE [LARGE SCALE GENOMIC DNA]</scope>
    <source>
        <strain evidence="2">PCC 8801</strain>
    </source>
</reference>
<dbReference type="PANTHER" id="PTHR34235:SF3">
    <property type="entry name" value="SLR1203 PROTEIN"/>
    <property type="match status" value="1"/>
</dbReference>